<evidence type="ECO:0000313" key="2">
    <source>
        <dbReference type="EMBL" id="SFE90031.1"/>
    </source>
</evidence>
<sequence>MGVTLIFMLLATLTPFLFVQMKKQGFAIAHTVLLIGMWIYFFESVFHTAPALFSVTAIMFYLSLIAAEVGWVMFILRLVKPQGKYQKSYL</sequence>
<dbReference type="RefSeq" id="WP_091662386.1">
    <property type="nucleotide sequence ID" value="NZ_FONT01000005.1"/>
</dbReference>
<evidence type="ECO:0000256" key="1">
    <source>
        <dbReference type="SAM" id="Phobius"/>
    </source>
</evidence>
<reference evidence="2 3" key="1">
    <citation type="submission" date="2016-10" db="EMBL/GenBank/DDBJ databases">
        <authorList>
            <person name="de Groot N.N."/>
        </authorList>
    </citation>
    <scope>NUCLEOTIDE SEQUENCE [LARGE SCALE GENOMIC DNA]</scope>
    <source>
        <strain evidence="2 3">DSM 23995</strain>
    </source>
</reference>
<organism evidence="2 3">
    <name type="scientific">Alteribacillus iranensis</name>
    <dbReference type="NCBI Taxonomy" id="930128"/>
    <lineage>
        <taxon>Bacteria</taxon>
        <taxon>Bacillati</taxon>
        <taxon>Bacillota</taxon>
        <taxon>Bacilli</taxon>
        <taxon>Bacillales</taxon>
        <taxon>Bacillaceae</taxon>
        <taxon>Alteribacillus</taxon>
    </lineage>
</organism>
<keyword evidence="1" id="KW-0812">Transmembrane</keyword>
<dbReference type="STRING" id="930128.SAMN05192532_105241"/>
<dbReference type="OrthoDB" id="2967728at2"/>
<accession>A0A1I2EC36</accession>
<evidence type="ECO:0000313" key="3">
    <source>
        <dbReference type="Proteomes" id="UP000199516"/>
    </source>
</evidence>
<name>A0A1I2EC36_9BACI</name>
<proteinExistence type="predicted"/>
<keyword evidence="1" id="KW-0472">Membrane</keyword>
<feature type="transmembrane region" description="Helical" evidence="1">
    <location>
        <begin position="51"/>
        <end position="79"/>
    </location>
</feature>
<dbReference type="Proteomes" id="UP000199516">
    <property type="component" value="Unassembled WGS sequence"/>
</dbReference>
<dbReference type="EMBL" id="FONT01000005">
    <property type="protein sequence ID" value="SFE90031.1"/>
    <property type="molecule type" value="Genomic_DNA"/>
</dbReference>
<keyword evidence="3" id="KW-1185">Reference proteome</keyword>
<protein>
    <submittedName>
        <fullName evidence="2">Uncharacterized protein</fullName>
    </submittedName>
</protein>
<dbReference type="AlphaFoldDB" id="A0A1I2EC36"/>
<gene>
    <name evidence="2" type="ORF">SAMN05192532_105241</name>
</gene>
<keyword evidence="1" id="KW-1133">Transmembrane helix</keyword>